<keyword evidence="1" id="KW-1133">Transmembrane helix</keyword>
<dbReference type="AlphaFoldDB" id="A0A1T5JWU9"/>
<protein>
    <recommendedName>
        <fullName evidence="4">DUF5317 domain-containing protein</fullName>
    </recommendedName>
</protein>
<name>A0A1T5JWU9_9FIRM</name>
<keyword evidence="1" id="KW-0472">Membrane</keyword>
<organism evidence="2 3">
    <name type="scientific">Maledivibacter halophilus</name>
    <dbReference type="NCBI Taxonomy" id="36842"/>
    <lineage>
        <taxon>Bacteria</taxon>
        <taxon>Bacillati</taxon>
        <taxon>Bacillota</taxon>
        <taxon>Clostridia</taxon>
        <taxon>Peptostreptococcales</taxon>
        <taxon>Caminicellaceae</taxon>
        <taxon>Maledivibacter</taxon>
    </lineage>
</organism>
<evidence type="ECO:0008006" key="4">
    <source>
        <dbReference type="Google" id="ProtNLM"/>
    </source>
</evidence>
<dbReference type="OrthoDB" id="37447at2"/>
<accession>A0A1T5JWU9</accession>
<sequence length="197" mass="22303">MFIEAIVLGIIIGLVRNGSFRNISITKIRGWFLILLALIIQVMISVFSNISIVQAYGKQFYIVSAVLITLTLIINLDKKAMWLILIGAILNYVVMFINGFRMPIYFEGLKLAGLENMVDGIKNGEIINYMSLDEVGNWTKHLGKYIVIPKPYPMAKVISIGDIIMSLGMVLFIQGEMIKSYFTTRSRMVRVGYRPKL</sequence>
<feature type="transmembrane region" description="Helical" evidence="1">
    <location>
        <begin position="83"/>
        <end position="106"/>
    </location>
</feature>
<dbReference type="Pfam" id="PF17248">
    <property type="entry name" value="DUF5317"/>
    <property type="match status" value="1"/>
</dbReference>
<feature type="transmembrane region" description="Helical" evidence="1">
    <location>
        <begin position="31"/>
        <end position="53"/>
    </location>
</feature>
<keyword evidence="3" id="KW-1185">Reference proteome</keyword>
<reference evidence="2 3" key="1">
    <citation type="submission" date="2017-02" db="EMBL/GenBank/DDBJ databases">
        <authorList>
            <person name="Peterson S.W."/>
        </authorList>
    </citation>
    <scope>NUCLEOTIDE SEQUENCE [LARGE SCALE GENOMIC DNA]</scope>
    <source>
        <strain evidence="2 3">M1</strain>
    </source>
</reference>
<proteinExistence type="predicted"/>
<dbReference type="STRING" id="36842.SAMN02194393_01399"/>
<evidence type="ECO:0000313" key="3">
    <source>
        <dbReference type="Proteomes" id="UP000190285"/>
    </source>
</evidence>
<feature type="transmembrane region" description="Helical" evidence="1">
    <location>
        <begin position="157"/>
        <end position="178"/>
    </location>
</feature>
<keyword evidence="1" id="KW-0812">Transmembrane</keyword>
<gene>
    <name evidence="2" type="ORF">SAMN02194393_01399</name>
</gene>
<feature type="transmembrane region" description="Helical" evidence="1">
    <location>
        <begin position="59"/>
        <end position="76"/>
    </location>
</feature>
<evidence type="ECO:0000313" key="2">
    <source>
        <dbReference type="EMBL" id="SKC55729.1"/>
    </source>
</evidence>
<dbReference type="Proteomes" id="UP000190285">
    <property type="component" value="Unassembled WGS sequence"/>
</dbReference>
<dbReference type="EMBL" id="FUZT01000003">
    <property type="protein sequence ID" value="SKC55729.1"/>
    <property type="molecule type" value="Genomic_DNA"/>
</dbReference>
<evidence type="ECO:0000256" key="1">
    <source>
        <dbReference type="SAM" id="Phobius"/>
    </source>
</evidence>
<dbReference type="InterPro" id="IPR035168">
    <property type="entry name" value="DUF5317"/>
</dbReference>
<dbReference type="RefSeq" id="WP_079490406.1">
    <property type="nucleotide sequence ID" value="NZ_FUZT01000003.1"/>
</dbReference>